<evidence type="ECO:0000256" key="13">
    <source>
        <dbReference type="SAM" id="SignalP"/>
    </source>
</evidence>
<name>A0A8C2G7Q8_CYPCA</name>
<keyword evidence="3" id="KW-0677">Repeat</keyword>
<organism evidence="15 16">
    <name type="scientific">Cyprinus carpio</name>
    <name type="common">Common carp</name>
    <dbReference type="NCBI Taxonomy" id="7962"/>
    <lineage>
        <taxon>Eukaryota</taxon>
        <taxon>Metazoa</taxon>
        <taxon>Chordata</taxon>
        <taxon>Craniata</taxon>
        <taxon>Vertebrata</taxon>
        <taxon>Euteleostomi</taxon>
        <taxon>Actinopterygii</taxon>
        <taxon>Neopterygii</taxon>
        <taxon>Teleostei</taxon>
        <taxon>Ostariophysi</taxon>
        <taxon>Cypriniformes</taxon>
        <taxon>Cyprinidae</taxon>
        <taxon>Cyprininae</taxon>
        <taxon>Cyprinus</taxon>
    </lineage>
</organism>
<keyword evidence="10" id="KW-0539">Nucleus</keyword>
<dbReference type="InterPro" id="IPR036236">
    <property type="entry name" value="Znf_C2H2_sf"/>
</dbReference>
<evidence type="ECO:0000256" key="4">
    <source>
        <dbReference type="ARBA" id="ARBA00022771"/>
    </source>
</evidence>
<feature type="domain" description="C2H2-type" evidence="14">
    <location>
        <begin position="128"/>
        <end position="155"/>
    </location>
</feature>
<dbReference type="InterPro" id="IPR051574">
    <property type="entry name" value="ZnF_E-box_Homeobox"/>
</dbReference>
<dbReference type="Proteomes" id="UP000694701">
    <property type="component" value="Unplaced"/>
</dbReference>
<dbReference type="PANTHER" id="PTHR24391:SF11">
    <property type="entry name" value="ZINC FINGER E-BOX-BINDING HOMEOBOX 2"/>
    <property type="match status" value="1"/>
</dbReference>
<dbReference type="Ensembl" id="ENSCCRT00020073167.1">
    <property type="protein sequence ID" value="ENSCCRP00020066509.1"/>
    <property type="gene ID" value="ENSCCRG00020031238.1"/>
</dbReference>
<feature type="signal peptide" evidence="13">
    <location>
        <begin position="1"/>
        <end position="25"/>
    </location>
</feature>
<keyword evidence="8" id="KW-0371">Homeobox</keyword>
<feature type="domain" description="C2H2-type" evidence="14">
    <location>
        <begin position="169"/>
        <end position="196"/>
    </location>
</feature>
<evidence type="ECO:0000256" key="12">
    <source>
        <dbReference type="SAM" id="MobiDB-lite"/>
    </source>
</evidence>
<evidence type="ECO:0000256" key="8">
    <source>
        <dbReference type="ARBA" id="ARBA00023155"/>
    </source>
</evidence>
<evidence type="ECO:0000256" key="10">
    <source>
        <dbReference type="ARBA" id="ARBA00023242"/>
    </source>
</evidence>
<dbReference type="Pfam" id="PF00096">
    <property type="entry name" value="zf-C2H2"/>
    <property type="match status" value="2"/>
</dbReference>
<dbReference type="PANTHER" id="PTHR24391">
    <property type="entry name" value="HISTONE H4 TRANSCRIPTION FACTOR-RELATED"/>
    <property type="match status" value="1"/>
</dbReference>
<dbReference type="FunFam" id="3.30.160.60:FF:000013">
    <property type="entry name" value="Putative zinc finger E-box-binding homeobox 2"/>
    <property type="match status" value="1"/>
</dbReference>
<dbReference type="GO" id="GO:0045892">
    <property type="term" value="P:negative regulation of DNA-templated transcription"/>
    <property type="evidence" value="ECO:0007669"/>
    <property type="project" value="UniProtKB-ARBA"/>
</dbReference>
<protein>
    <submittedName>
        <fullName evidence="15">Zinc finger E-box binding homeobox 2b</fullName>
    </submittedName>
</protein>
<proteinExistence type="predicted"/>
<dbReference type="GO" id="GO:0000978">
    <property type="term" value="F:RNA polymerase II cis-regulatory region sequence-specific DNA binding"/>
    <property type="evidence" value="ECO:0007669"/>
    <property type="project" value="TreeGrafter"/>
</dbReference>
<dbReference type="GO" id="GO:0008270">
    <property type="term" value="F:zinc ion binding"/>
    <property type="evidence" value="ECO:0007669"/>
    <property type="project" value="UniProtKB-KW"/>
</dbReference>
<evidence type="ECO:0000256" key="3">
    <source>
        <dbReference type="ARBA" id="ARBA00022737"/>
    </source>
</evidence>
<dbReference type="SUPFAM" id="SSF57667">
    <property type="entry name" value="beta-beta-alpha zinc fingers"/>
    <property type="match status" value="2"/>
</dbReference>
<comment type="subcellular location">
    <subcellularLocation>
        <location evidence="1">Nucleus</location>
    </subcellularLocation>
</comment>
<keyword evidence="7" id="KW-0238">DNA-binding</keyword>
<evidence type="ECO:0000259" key="14">
    <source>
        <dbReference type="PROSITE" id="PS50157"/>
    </source>
</evidence>
<evidence type="ECO:0000313" key="15">
    <source>
        <dbReference type="Ensembl" id="ENSCCRP00020066509.1"/>
    </source>
</evidence>
<dbReference type="FunFam" id="3.30.160.60:FF:000082">
    <property type="entry name" value="Putative zinc finger E-box-binding homeobox 2"/>
    <property type="match status" value="1"/>
</dbReference>
<feature type="region of interest" description="Disordered" evidence="12">
    <location>
        <begin position="233"/>
        <end position="252"/>
    </location>
</feature>
<dbReference type="GO" id="GO:0005634">
    <property type="term" value="C:nucleus"/>
    <property type="evidence" value="ECO:0007669"/>
    <property type="project" value="UniProtKB-SubCell"/>
</dbReference>
<dbReference type="FunFam" id="3.30.160.60:FF:001674">
    <property type="entry name" value="Putative zinc finger E-box-binding homeobox 2"/>
    <property type="match status" value="1"/>
</dbReference>
<dbReference type="GO" id="GO:0000981">
    <property type="term" value="F:DNA-binding transcription factor activity, RNA polymerase II-specific"/>
    <property type="evidence" value="ECO:0007669"/>
    <property type="project" value="TreeGrafter"/>
</dbReference>
<evidence type="ECO:0000313" key="16">
    <source>
        <dbReference type="Proteomes" id="UP000694701"/>
    </source>
</evidence>
<dbReference type="Gene3D" id="3.30.160.60">
    <property type="entry name" value="Classic Zinc Finger"/>
    <property type="match status" value="3"/>
</dbReference>
<evidence type="ECO:0000256" key="11">
    <source>
        <dbReference type="PROSITE-ProRule" id="PRU00042"/>
    </source>
</evidence>
<dbReference type="PROSITE" id="PS00028">
    <property type="entry name" value="ZINC_FINGER_C2H2_1"/>
    <property type="match status" value="3"/>
</dbReference>
<accession>A0A8C2G7Q8</accession>
<feature type="chain" id="PRO_5034795082" evidence="13">
    <location>
        <begin position="26"/>
        <end position="284"/>
    </location>
</feature>
<evidence type="ECO:0000256" key="1">
    <source>
        <dbReference type="ARBA" id="ARBA00004123"/>
    </source>
</evidence>
<evidence type="ECO:0000256" key="2">
    <source>
        <dbReference type="ARBA" id="ARBA00022723"/>
    </source>
</evidence>
<feature type="domain" description="C2H2-type" evidence="14">
    <location>
        <begin position="98"/>
        <end position="126"/>
    </location>
</feature>
<keyword evidence="5" id="KW-0862">Zinc</keyword>
<feature type="compositionally biased region" description="Low complexity" evidence="12">
    <location>
        <begin position="237"/>
        <end position="252"/>
    </location>
</feature>
<keyword evidence="4 11" id="KW-0863">Zinc-finger</keyword>
<evidence type="ECO:0000256" key="6">
    <source>
        <dbReference type="ARBA" id="ARBA00023015"/>
    </source>
</evidence>
<dbReference type="AlphaFoldDB" id="A0A8C2G7Q8"/>
<sequence length="284" mass="32240">MQARIQVLHKLSLSLSVILVKSVHCATEFEDFFGKRKLVDSESHVVSIAEYLQRGDTAIIYPEAPEELSRSRLATPEVNGHEENDLPPGTPDAFAQLLTCPYCDRGYKRLTSLKEHIKYRHEKNEENFACPLCSYTFGYRTQLERHMATHKPGRDQHQILNQSSGNRKFKCTECGKAFKYKHHLKEHLRIHSGEKPYECPNCKKRFSHSGSYSSHISSKKCIGLIAINGRVRNNLKTGSSPTSASSSPTNTAISQLRHKLENGKPLGLYRGSCRLWTTQSWVPK</sequence>
<dbReference type="Pfam" id="PF05605">
    <property type="entry name" value="zf-Di19"/>
    <property type="match status" value="1"/>
</dbReference>
<reference evidence="15" key="1">
    <citation type="submission" date="2025-08" db="UniProtKB">
        <authorList>
            <consortium name="Ensembl"/>
        </authorList>
    </citation>
    <scope>IDENTIFICATION</scope>
</reference>
<evidence type="ECO:0000256" key="5">
    <source>
        <dbReference type="ARBA" id="ARBA00022833"/>
    </source>
</evidence>
<dbReference type="PROSITE" id="PS50157">
    <property type="entry name" value="ZINC_FINGER_C2H2_2"/>
    <property type="match status" value="3"/>
</dbReference>
<dbReference type="InterPro" id="IPR008598">
    <property type="entry name" value="Di19_Zn-bd"/>
</dbReference>
<dbReference type="SMART" id="SM00355">
    <property type="entry name" value="ZnF_C2H2"/>
    <property type="match status" value="4"/>
</dbReference>
<keyword evidence="9" id="KW-0804">Transcription</keyword>
<keyword evidence="2" id="KW-0479">Metal-binding</keyword>
<keyword evidence="13" id="KW-0732">Signal</keyword>
<evidence type="ECO:0000256" key="7">
    <source>
        <dbReference type="ARBA" id="ARBA00023125"/>
    </source>
</evidence>
<evidence type="ECO:0000256" key="9">
    <source>
        <dbReference type="ARBA" id="ARBA00023163"/>
    </source>
</evidence>
<keyword evidence="6" id="KW-0805">Transcription regulation</keyword>
<dbReference type="InterPro" id="IPR013087">
    <property type="entry name" value="Znf_C2H2_type"/>
</dbReference>